<feature type="signal peptide" evidence="2">
    <location>
        <begin position="1"/>
        <end position="22"/>
    </location>
</feature>
<reference evidence="4" key="1">
    <citation type="submission" date="2025-08" db="UniProtKB">
        <authorList>
            <consortium name="RefSeq"/>
        </authorList>
    </citation>
    <scope>IDENTIFICATION</scope>
    <source>
        <strain evidence="4">OHB3-1</strain>
    </source>
</reference>
<dbReference type="RefSeq" id="XP_022141896.1">
    <property type="nucleotide sequence ID" value="XM_022286204.1"/>
</dbReference>
<evidence type="ECO:0000313" key="4">
    <source>
        <dbReference type="RefSeq" id="XP_022141896.1"/>
    </source>
</evidence>
<organism evidence="3 4">
    <name type="scientific">Momordica charantia</name>
    <name type="common">Bitter gourd</name>
    <name type="synonym">Balsam pear</name>
    <dbReference type="NCBI Taxonomy" id="3673"/>
    <lineage>
        <taxon>Eukaryota</taxon>
        <taxon>Viridiplantae</taxon>
        <taxon>Streptophyta</taxon>
        <taxon>Embryophyta</taxon>
        <taxon>Tracheophyta</taxon>
        <taxon>Spermatophyta</taxon>
        <taxon>Magnoliopsida</taxon>
        <taxon>eudicotyledons</taxon>
        <taxon>Gunneridae</taxon>
        <taxon>Pentapetalae</taxon>
        <taxon>rosids</taxon>
        <taxon>fabids</taxon>
        <taxon>Cucurbitales</taxon>
        <taxon>Cucurbitaceae</taxon>
        <taxon>Momordiceae</taxon>
        <taxon>Momordica</taxon>
    </lineage>
</organism>
<keyword evidence="3" id="KW-1185">Reference proteome</keyword>
<protein>
    <submittedName>
        <fullName evidence="4">Uncharacterized protein At1g05835-like</fullName>
    </submittedName>
</protein>
<dbReference type="KEGG" id="mcha:111012144"/>
<feature type="chain" id="PRO_5027067584" evidence="2">
    <location>
        <begin position="23"/>
        <end position="122"/>
    </location>
</feature>
<evidence type="ECO:0000256" key="1">
    <source>
        <dbReference type="ARBA" id="ARBA00022729"/>
    </source>
</evidence>
<dbReference type="PANTHER" id="PTHR33184:SF72">
    <property type="entry name" value="BETA-1,3-N-ACETYLGLUCOSAMINYLTRANSFERASE FAMILY PROTEIN"/>
    <property type="match status" value="1"/>
</dbReference>
<dbReference type="InterPro" id="IPR040361">
    <property type="entry name" value="TPD1"/>
</dbReference>
<dbReference type="GeneID" id="111012144"/>
<proteinExistence type="predicted"/>
<keyword evidence="1 2" id="KW-0732">Signal</keyword>
<evidence type="ECO:0000256" key="2">
    <source>
        <dbReference type="SAM" id="SignalP"/>
    </source>
</evidence>
<dbReference type="GO" id="GO:0001709">
    <property type="term" value="P:cell fate determination"/>
    <property type="evidence" value="ECO:0007669"/>
    <property type="project" value="TreeGrafter"/>
</dbReference>
<name>A0A6J1CKK7_MOMCH</name>
<dbReference type="PANTHER" id="PTHR33184">
    <property type="entry name" value="PROTEIN TAPETUM DETERMINANT 1-LIKE-RELATED"/>
    <property type="match status" value="1"/>
</dbReference>
<gene>
    <name evidence="4" type="primary">LOC111012144</name>
</gene>
<evidence type="ECO:0000313" key="3">
    <source>
        <dbReference type="Proteomes" id="UP000504603"/>
    </source>
</evidence>
<accession>A0A6J1CKK7</accession>
<dbReference type="OrthoDB" id="603213at2759"/>
<dbReference type="Proteomes" id="UP000504603">
    <property type="component" value="Unplaced"/>
</dbReference>
<sequence length="122" mass="13378">MVASIKLLCALFFFCLLSKGNCQCSLGDISIKQEATEKRVGGQQEWLVTVSNNCVCSQYNVKLDCTGFSSEEIVDSSKLTNTGNECLINGGRPIFKSDPISFTYAWDLIFPFKPLSSQVACS</sequence>
<dbReference type="Pfam" id="PF24068">
    <property type="entry name" value="TPD1_C"/>
    <property type="match status" value="1"/>
</dbReference>
<dbReference type="AlphaFoldDB" id="A0A6J1CKK7"/>